<dbReference type="SMART" id="SM00382">
    <property type="entry name" value="AAA"/>
    <property type="match status" value="1"/>
</dbReference>
<feature type="compositionally biased region" description="Polar residues" evidence="1">
    <location>
        <begin position="1"/>
        <end position="14"/>
    </location>
</feature>
<organism evidence="3 4">
    <name type="scientific">Botryotinia fuckeliana (strain BcDW1)</name>
    <name type="common">Noble rot fungus</name>
    <name type="synonym">Botrytis cinerea</name>
    <dbReference type="NCBI Taxonomy" id="1290391"/>
    <lineage>
        <taxon>Eukaryota</taxon>
        <taxon>Fungi</taxon>
        <taxon>Dikarya</taxon>
        <taxon>Ascomycota</taxon>
        <taxon>Pezizomycotina</taxon>
        <taxon>Leotiomycetes</taxon>
        <taxon>Helotiales</taxon>
        <taxon>Sclerotiniaceae</taxon>
        <taxon>Botrytis</taxon>
    </lineage>
</organism>
<evidence type="ECO:0000313" key="4">
    <source>
        <dbReference type="Proteomes" id="UP000012045"/>
    </source>
</evidence>
<gene>
    <name evidence="3" type="ORF">BcDW1_1460</name>
</gene>
<evidence type="ECO:0000259" key="2">
    <source>
        <dbReference type="SMART" id="SM00382"/>
    </source>
</evidence>
<dbReference type="InterPro" id="IPR003593">
    <property type="entry name" value="AAA+_ATPase"/>
</dbReference>
<dbReference type="Pfam" id="PF23232">
    <property type="entry name" value="AAA_lid_13"/>
    <property type="match status" value="1"/>
</dbReference>
<dbReference type="GO" id="GO:0016887">
    <property type="term" value="F:ATP hydrolysis activity"/>
    <property type="evidence" value="ECO:0007669"/>
    <property type="project" value="InterPro"/>
</dbReference>
<feature type="compositionally biased region" description="Polar residues" evidence="1">
    <location>
        <begin position="293"/>
        <end position="309"/>
    </location>
</feature>
<dbReference type="OrthoDB" id="10042665at2759"/>
<dbReference type="PANTHER" id="PTHR46411">
    <property type="entry name" value="FAMILY ATPASE, PUTATIVE-RELATED"/>
    <property type="match status" value="1"/>
</dbReference>
<dbReference type="HOGENOM" id="CLU_004471_4_0_1"/>
<name>M7USJ2_BOTF1</name>
<dbReference type="PANTHER" id="PTHR46411:SF2">
    <property type="entry name" value="AAA+ ATPASE DOMAIN-CONTAINING PROTEIN"/>
    <property type="match status" value="1"/>
</dbReference>
<feature type="region of interest" description="Disordered" evidence="1">
    <location>
        <begin position="270"/>
        <end position="309"/>
    </location>
</feature>
<feature type="compositionally biased region" description="Basic and acidic residues" evidence="1">
    <location>
        <begin position="47"/>
        <end position="61"/>
    </location>
</feature>
<accession>M7USJ2</accession>
<dbReference type="Gene3D" id="3.40.50.300">
    <property type="entry name" value="P-loop containing nucleotide triphosphate hydrolases"/>
    <property type="match status" value="1"/>
</dbReference>
<proteinExistence type="predicted"/>
<feature type="region of interest" description="Disordered" evidence="1">
    <location>
        <begin position="344"/>
        <end position="370"/>
    </location>
</feature>
<feature type="compositionally biased region" description="Acidic residues" evidence="1">
    <location>
        <begin position="62"/>
        <end position="72"/>
    </location>
</feature>
<feature type="compositionally biased region" description="Low complexity" evidence="1">
    <location>
        <begin position="344"/>
        <end position="353"/>
    </location>
</feature>
<feature type="compositionally biased region" description="Polar residues" evidence="1">
    <location>
        <begin position="90"/>
        <end position="119"/>
    </location>
</feature>
<feature type="domain" description="AAA+ ATPase" evidence="2">
    <location>
        <begin position="900"/>
        <end position="1027"/>
    </location>
</feature>
<feature type="region of interest" description="Disordered" evidence="1">
    <location>
        <begin position="795"/>
        <end position="822"/>
    </location>
</feature>
<dbReference type="EMBL" id="KB707720">
    <property type="protein sequence ID" value="EMR89978.1"/>
    <property type="molecule type" value="Genomic_DNA"/>
</dbReference>
<reference evidence="4" key="1">
    <citation type="journal article" date="2013" name="Genome Announc.">
        <title>Draft genome sequence of Botrytis cinerea BcDW1, inoculum for noble rot of grape berries.</title>
        <authorList>
            <person name="Blanco-Ulate B."/>
            <person name="Allen G."/>
            <person name="Powell A.L."/>
            <person name="Cantu D."/>
        </authorList>
    </citation>
    <scope>NUCLEOTIDE SEQUENCE [LARGE SCALE GENOMIC DNA]</scope>
    <source>
        <strain evidence="4">BcDW1</strain>
    </source>
</reference>
<dbReference type="STRING" id="1290391.M7USJ2"/>
<dbReference type="Proteomes" id="UP000012045">
    <property type="component" value="Unassembled WGS sequence"/>
</dbReference>
<dbReference type="InterPro" id="IPR027417">
    <property type="entry name" value="P-loop_NTPase"/>
</dbReference>
<sequence length="1138" mass="129246">MDYEIAQTSRSSRLNKLVKPSRGSKKKGLTNMSVYRLGKSLAGRTNPEGDKSEKDEGAQNDKDDEEHFEEGEVDRTVENEEQSKPADWVSTYSNPEFGNGFSNPPSFPNSADSSSTFRPKQSKPEPGSAKLSAPPLNVVKTRITISDNLSTDDNKKNRRLMALKPKLPKSASTSNPDTPAYSGEVFHPFYTNSSGSNDVQLLDYELKLMLLEQQNKKRLMMARQEQEGKVFGDSGNPGLIMSDSNILQANAYNSLNPGDQIKRRSAYLSNPSLPSSLLPERPSAGSYRGDTNFAPQSGPFYSSMNSPDLNNMDPTNVDFFKMRAPSPHPGATSSQMISQQMMLLQQQHLQQEQEQQEQQEKQEQQEQQQVQAAMARQQQTAQQNQQQIAMDRSQAIYPMHGNFSPIQSEPLDPQVDSIADLLSALGIDAIAMGIPPEALNNFQSFIEYLLHAIQVKEPSRYLVLHRIKGKKEQIYFDPPEWVVGQSHTRILKSRLPLSNLPDFLEKHTDISFVVFRDYEEKHMPTSKETTTTAADKNTGITKPPVHEEEKILAVTEDLTEAVKSILKLKPEFSDLLTGFEKDGAELQSPFVFIYHSRAVIQKFMEETSDSSAVRQLKLMIEYIYKTYGEEYDTADTMFHESQVAIPYVKYLFKPGDVLVKGTGADVNGYVLKTWPRNVTPFTAGLKEDAKNKTHSQYCMDVRSWSFDGAFNHVSSQLTLEIDGIEKTEHAIQDLNIRPIAYASDEDRKTLQSRGEMFWKCRERHFVSYQERGRGDLHGASEDRFMIDMKTFRELHPEDEKEKMKKKEKKASESLDEDAIAQDSPPDPSFVYLLPQKIIGYNMRRKKWVELHADWLSEVVWDKKAFKKLVLRQETKDLIEALIVNQIAAERSTDLISGKGNGLILLLHGGPGTGKTLTAESVAEIAEKPLYRVTCGDIGSEPEEVEQYLNSVLDLGKAWGCVVLLDEADVFLEERSMSDIKRNALVSIFLRILEYHDGIIILTSNRVGTFDEAFKSRIQLALHYPSLTKDKRYEIWTMFISRLRELGEKQVDFSNLEDHRWDLAEYKLNGRQIRNTIQTSRQYVSWKNAKEKMTLNFEILKKIIEISGEFDTYINKLNNGMSPDQLAEEDGLRLAEAKE</sequence>
<feature type="compositionally biased region" description="Basic and acidic residues" evidence="1">
    <location>
        <begin position="795"/>
        <end position="812"/>
    </location>
</feature>
<feature type="region of interest" description="Disordered" evidence="1">
    <location>
        <begin position="1"/>
        <end position="135"/>
    </location>
</feature>
<evidence type="ECO:0000256" key="1">
    <source>
        <dbReference type="SAM" id="MobiDB-lite"/>
    </source>
</evidence>
<dbReference type="Pfam" id="PF00004">
    <property type="entry name" value="AAA"/>
    <property type="match status" value="1"/>
</dbReference>
<dbReference type="InterPro" id="IPR003959">
    <property type="entry name" value="ATPase_AAA_core"/>
</dbReference>
<feature type="compositionally biased region" description="Low complexity" evidence="1">
    <location>
        <begin position="270"/>
        <end position="283"/>
    </location>
</feature>
<feature type="compositionally biased region" description="Basic and acidic residues" evidence="1">
    <location>
        <begin position="73"/>
        <end position="84"/>
    </location>
</feature>
<dbReference type="SUPFAM" id="SSF52540">
    <property type="entry name" value="P-loop containing nucleoside triphosphate hydrolases"/>
    <property type="match status" value="1"/>
</dbReference>
<dbReference type="AlphaFoldDB" id="M7USJ2"/>
<dbReference type="InterPro" id="IPR056599">
    <property type="entry name" value="AAA_lid_fung"/>
</dbReference>
<evidence type="ECO:0000313" key="3">
    <source>
        <dbReference type="EMBL" id="EMR89978.1"/>
    </source>
</evidence>
<protein>
    <submittedName>
        <fullName evidence="3">Putative aaa family atpase protein</fullName>
    </submittedName>
</protein>
<dbReference type="GO" id="GO:0005524">
    <property type="term" value="F:ATP binding"/>
    <property type="evidence" value="ECO:0007669"/>
    <property type="project" value="InterPro"/>
</dbReference>